<feature type="transmembrane region" description="Helical" evidence="2">
    <location>
        <begin position="12"/>
        <end position="31"/>
    </location>
</feature>
<accession>A0ABX0MV31</accession>
<feature type="transmembrane region" description="Helical" evidence="2">
    <location>
        <begin position="410"/>
        <end position="426"/>
    </location>
</feature>
<dbReference type="SUPFAM" id="SSF103473">
    <property type="entry name" value="MFS general substrate transporter"/>
    <property type="match status" value="1"/>
</dbReference>
<keyword evidence="2" id="KW-0812">Transmembrane</keyword>
<keyword evidence="1" id="KW-0620">Polyamine biosynthesis</keyword>
<dbReference type="SUPFAM" id="SSF53335">
    <property type="entry name" value="S-adenosyl-L-methionine-dependent methyltransferases"/>
    <property type="match status" value="1"/>
</dbReference>
<keyword evidence="2" id="KW-1133">Transmembrane helix</keyword>
<sequence>MNQRPTASIQYALFTAFAFSGFSGLIYEAIWTNYLKFFLGHAAYAQALVLAMYMGGMAGGAWLAGRYMGRIKNPLLAYVIVEIAIGLSGLLFHKVFLSANGFVFDTVLPGVDSPMAVELIRWTFAAILILPQTLLLGATFPLMSVGILRAFPDTPGRSISMLYFTNSVGAVVGVLTSGFILVDAVGLPGTIMTAGLTNLALAVAVYGIQKKLFFFSSAPASQGGSSPLLRPMLLVALITGLSSFIYEISWIRMLSMVLGASTHAFELMLSSFILGLALGGFWLRKRIDSYKDPVVALGIIQLLMGLLALSTVLGYNELMKIMSALYGALQPSDAGYLMFNGSSHIMTIVVMLPTTFMAGMTLPLITLVLFRGGAGESSIGRVYAFNTLGAIIGVVLASTVLLPLTGLKNAVIVGAALDMVLAIYLLGRSGNNRTWRGAAIGMMGVAIIGTYIAPAFDAKWMSSSIFHMASKASPDSLEVLLHRDGRTASVDVIRDGRNLVISTNGKPDASYAPAEGDTPSADEPTQVLLGALPSLVSPQAKTAAMIGMGSGISANVLLANDHLAQLDIIEIESAMVEGAKLFGNASSRVFSDPRSHIHIDDAKSFFAAHKRRYDLIISEPSDSWVSGVSNLFTTEFYKRMRRHLSDDGVLVQWVPTYGNSPILVSSVMQALGNNFADYRIYGPTDSVMVIVAKADGKLPELSGQAMKNPAMAAAMARVGWSSLDDVHKHEIGRREFLHAVFSASGAPVNSDFFPFVDQNALRAKIVRTRNGQHVDILHLTGIPLPGANYMGTIIESDNKRSGYYLPRKRSEDGRIAARYFAGGAKTAMPSQVDFGVLTTLQNKPGCEDPVAQNGWQAALLQFAGLAIPNTSMEEVKPAIAFLRAQLCSASEAETNRAMLDLMEALSARNPPAVEAAAKTVLSHTKTVQSDTKGYALNALLLSLYQQQKWEEIQHTLKKLPGSRSILATVVESHAYLNLKKK</sequence>
<protein>
    <submittedName>
        <fullName evidence="3">Spermidine synthase</fullName>
    </submittedName>
</protein>
<evidence type="ECO:0000313" key="4">
    <source>
        <dbReference type="Proteomes" id="UP000610594"/>
    </source>
</evidence>
<feature type="transmembrane region" description="Helical" evidence="2">
    <location>
        <begin position="75"/>
        <end position="99"/>
    </location>
</feature>
<comment type="caution">
    <text evidence="3">The sequence shown here is derived from an EMBL/GenBank/DDBJ whole genome shotgun (WGS) entry which is preliminary data.</text>
</comment>
<feature type="transmembrane region" description="Helical" evidence="2">
    <location>
        <begin position="119"/>
        <end position="148"/>
    </location>
</feature>
<keyword evidence="4" id="KW-1185">Reference proteome</keyword>
<keyword evidence="2" id="KW-0472">Membrane</keyword>
<feature type="transmembrane region" description="Helical" evidence="2">
    <location>
        <begin position="438"/>
        <end position="456"/>
    </location>
</feature>
<name>A0ABX0MV31_9BURK</name>
<evidence type="ECO:0000256" key="2">
    <source>
        <dbReference type="SAM" id="Phobius"/>
    </source>
</evidence>
<feature type="transmembrane region" description="Helical" evidence="2">
    <location>
        <begin position="43"/>
        <end position="63"/>
    </location>
</feature>
<dbReference type="Proteomes" id="UP000610594">
    <property type="component" value="Unassembled WGS sequence"/>
</dbReference>
<dbReference type="EMBL" id="WHJF01000150">
    <property type="protein sequence ID" value="NHZ66617.1"/>
    <property type="molecule type" value="Genomic_DNA"/>
</dbReference>
<feature type="transmembrane region" description="Helical" evidence="2">
    <location>
        <begin position="228"/>
        <end position="251"/>
    </location>
</feature>
<dbReference type="InterPro" id="IPR029063">
    <property type="entry name" value="SAM-dependent_MTases_sf"/>
</dbReference>
<feature type="transmembrane region" description="Helical" evidence="2">
    <location>
        <begin position="382"/>
        <end position="404"/>
    </location>
</feature>
<dbReference type="InterPro" id="IPR036259">
    <property type="entry name" value="MFS_trans_sf"/>
</dbReference>
<dbReference type="PANTHER" id="PTHR43317">
    <property type="entry name" value="THERMOSPERMINE SYNTHASE ACAULIS5"/>
    <property type="match status" value="1"/>
</dbReference>
<organism evidence="3 4">
    <name type="scientific">Massilia genomosp. 1</name>
    <dbReference type="NCBI Taxonomy" id="2609280"/>
    <lineage>
        <taxon>Bacteria</taxon>
        <taxon>Pseudomonadati</taxon>
        <taxon>Pseudomonadota</taxon>
        <taxon>Betaproteobacteria</taxon>
        <taxon>Burkholderiales</taxon>
        <taxon>Oxalobacteraceae</taxon>
        <taxon>Telluria group</taxon>
        <taxon>Massilia</taxon>
    </lineage>
</organism>
<evidence type="ECO:0000313" key="3">
    <source>
        <dbReference type="EMBL" id="NHZ66617.1"/>
    </source>
</evidence>
<dbReference type="RefSeq" id="WP_167240479.1">
    <property type="nucleotide sequence ID" value="NZ_WHJF01000150.1"/>
</dbReference>
<dbReference type="PANTHER" id="PTHR43317:SF3">
    <property type="entry name" value="BLR2883 PROTEIN"/>
    <property type="match status" value="1"/>
</dbReference>
<gene>
    <name evidence="3" type="ORF">F1735_30730</name>
</gene>
<dbReference type="Gene3D" id="3.40.50.150">
    <property type="entry name" value="Vaccinia Virus protein VP39"/>
    <property type="match status" value="1"/>
</dbReference>
<dbReference type="Pfam" id="PF01564">
    <property type="entry name" value="Spermine_synth"/>
    <property type="match status" value="1"/>
</dbReference>
<feature type="transmembrane region" description="Helical" evidence="2">
    <location>
        <begin position="263"/>
        <end position="283"/>
    </location>
</feature>
<feature type="transmembrane region" description="Helical" evidence="2">
    <location>
        <begin position="160"/>
        <end position="181"/>
    </location>
</feature>
<feature type="transmembrane region" description="Helical" evidence="2">
    <location>
        <begin position="295"/>
        <end position="315"/>
    </location>
</feature>
<feature type="transmembrane region" description="Helical" evidence="2">
    <location>
        <begin position="345"/>
        <end position="370"/>
    </location>
</feature>
<proteinExistence type="predicted"/>
<evidence type="ECO:0000256" key="1">
    <source>
        <dbReference type="ARBA" id="ARBA00023115"/>
    </source>
</evidence>
<reference evidence="3 4" key="1">
    <citation type="submission" date="2019-10" db="EMBL/GenBank/DDBJ databases">
        <title>Taxonomy of Antarctic Massilia spp.: description of Massilia rubra sp. nov., Massilia aquatica sp. nov., Massilia mucilaginosa sp. nov., Massilia frigida sp. nov. isolated from streams, lakes and regoliths.</title>
        <authorList>
            <person name="Holochova P."/>
            <person name="Sedlacek I."/>
            <person name="Kralova S."/>
            <person name="Maslanova I."/>
            <person name="Busse H.-J."/>
            <person name="Stankova E."/>
            <person name="Vrbovska V."/>
            <person name="Kovarovic V."/>
            <person name="Bartak M."/>
            <person name="Svec P."/>
            <person name="Pantucek R."/>
        </authorList>
    </citation>
    <scope>NUCLEOTIDE SEQUENCE [LARGE SCALE GENOMIC DNA]</scope>
    <source>
        <strain evidence="3 4">CCM 8694</strain>
    </source>
</reference>
<dbReference type="CDD" id="cd02440">
    <property type="entry name" value="AdoMet_MTases"/>
    <property type="match status" value="1"/>
</dbReference>
<feature type="transmembrane region" description="Helical" evidence="2">
    <location>
        <begin position="187"/>
        <end position="208"/>
    </location>
</feature>